<dbReference type="AlphaFoldDB" id="A0A212F8T0"/>
<keyword evidence="11" id="KW-0511">Multifunctional enzyme</keyword>
<proteinExistence type="inferred from homology"/>
<dbReference type="Gene3D" id="3.30.470.20">
    <property type="entry name" value="ATP-grasp fold, B domain"/>
    <property type="match status" value="1"/>
</dbReference>
<feature type="domain" description="PurE" evidence="12">
    <location>
        <begin position="297"/>
        <end position="443"/>
    </location>
</feature>
<evidence type="ECO:0000313" key="13">
    <source>
        <dbReference type="EMBL" id="OWR50123.1"/>
    </source>
</evidence>
<evidence type="ECO:0000256" key="7">
    <source>
        <dbReference type="ARBA" id="ARBA00022755"/>
    </source>
</evidence>
<dbReference type="InterPro" id="IPR050089">
    <property type="entry name" value="SAICAR_synthetase"/>
</dbReference>
<dbReference type="InterPro" id="IPR028923">
    <property type="entry name" value="SAICAR_synt/ADE2_N"/>
</dbReference>
<dbReference type="GO" id="GO:0016831">
    <property type="term" value="F:carboxy-lyase activity"/>
    <property type="evidence" value="ECO:0007669"/>
    <property type="project" value="UniProtKB-KW"/>
</dbReference>
<dbReference type="InterPro" id="IPR033626">
    <property type="entry name" value="PurE_classII"/>
</dbReference>
<comment type="similarity">
    <text evidence="3">In the C-terminal section; belongs to the AIR carboxylase family. Class II subfamily.</text>
</comment>
<evidence type="ECO:0000256" key="5">
    <source>
        <dbReference type="ARBA" id="ARBA00022598"/>
    </source>
</evidence>
<keyword evidence="9" id="KW-0067">ATP-binding</keyword>
<dbReference type="FunFam" id="3.30.470.20:FF:000020">
    <property type="entry name" value="Probable multifunctional protein ADE2"/>
    <property type="match status" value="1"/>
</dbReference>
<comment type="pathway">
    <text evidence="1">Purine metabolism; IMP biosynthesis via de novo pathway; 5-amino-1-(5-phospho-D-ribosyl)imidazole-4-carboxamide from 5-amino-1-(5-phospho-D-ribosyl)imidazole-4-carboxylate: step 1/2.</text>
</comment>
<evidence type="ECO:0000313" key="14">
    <source>
        <dbReference type="Proteomes" id="UP000007151"/>
    </source>
</evidence>
<name>A0A212F8T0_DANPL</name>
<dbReference type="SUPFAM" id="SSF56104">
    <property type="entry name" value="SAICAR synthase-like"/>
    <property type="match status" value="2"/>
</dbReference>
<dbReference type="InterPro" id="IPR000031">
    <property type="entry name" value="PurE_dom"/>
</dbReference>
<dbReference type="HAMAP" id="MF_00137">
    <property type="entry name" value="SAICAR_synth"/>
    <property type="match status" value="1"/>
</dbReference>
<evidence type="ECO:0000256" key="3">
    <source>
        <dbReference type="ARBA" id="ARBA00010478"/>
    </source>
</evidence>
<keyword evidence="10" id="KW-0456">Lyase</keyword>
<evidence type="ECO:0000256" key="4">
    <source>
        <dbReference type="ARBA" id="ARBA00011020"/>
    </source>
</evidence>
<dbReference type="PANTHER" id="PTHR43599">
    <property type="entry name" value="MULTIFUNCTIONAL PROTEIN ADE2"/>
    <property type="match status" value="1"/>
</dbReference>
<comment type="caution">
    <text evidence="13">The sequence shown here is derived from an EMBL/GenBank/DDBJ whole genome shotgun (WGS) entry which is preliminary data.</text>
</comment>
<dbReference type="Pfam" id="PF01259">
    <property type="entry name" value="SAICAR_synt"/>
    <property type="match status" value="2"/>
</dbReference>
<dbReference type="FunFam" id="3.30.200.20:FF:000183">
    <property type="entry name" value="Probable multifunctional protein ADE2"/>
    <property type="match status" value="1"/>
</dbReference>
<dbReference type="Pfam" id="PF00731">
    <property type="entry name" value="AIRC"/>
    <property type="match status" value="1"/>
</dbReference>
<protein>
    <submittedName>
        <fullName evidence="13">Phosphoribosylaminoimidazole carboxylase phosphoribosylaminoimidazole succinocarboxamide synthetase</fullName>
    </submittedName>
</protein>
<dbReference type="Gene3D" id="3.40.50.1970">
    <property type="match status" value="1"/>
</dbReference>
<dbReference type="PROSITE" id="PS01057">
    <property type="entry name" value="SAICAR_SYNTHETASE_1"/>
    <property type="match status" value="1"/>
</dbReference>
<keyword evidence="6" id="KW-0547">Nucleotide-binding</keyword>
<sequence length="453" mass="50254">MALPKEAGGYKLGKLLIEGKTKQVFDLPGEPGFCLLLNKDRITAGDGVKAHDMEGKAAISNLTNAKVFEILKAAGIKTAFVKLASETAFVSKKCDMVPIEWVTRRLATGSFLKRNPGVPEGFRFTPPKQETFFKDDANHDPQWSEEQIVSANFKVNGLVIEHKRQEANHDPQWSEEQIVSANFKVNGLVIGQDEVDYMRKVTILVFEVLEKAWALRDCALIDMKIEFGVDAEGNILLADVIDSDSWRLWPSGDKRLMVDKQVYRNLSNVTAADLDTVKRNFSWVKDQLDHLKPSIHHKVVIFMGSPADQEHCQKIAKAAREFGLDVDLRVTSAHKATEETLRIMQRYEDTHGALVFIAVAGRSNGLGPVLSGNTSYPVINCPPPSDKLVQDIWSSLSVPSGLGCATVIYPDSAALMAAQIIGLQDYLVWARLRAKQLDMATSLRAADKKIRNL</sequence>
<dbReference type="STRING" id="278856.A0A212F8T0"/>
<dbReference type="GO" id="GO:0005524">
    <property type="term" value="F:ATP binding"/>
    <property type="evidence" value="ECO:0007669"/>
    <property type="project" value="UniProtKB-KW"/>
</dbReference>
<organism evidence="13 14">
    <name type="scientific">Danaus plexippus plexippus</name>
    <dbReference type="NCBI Taxonomy" id="278856"/>
    <lineage>
        <taxon>Eukaryota</taxon>
        <taxon>Metazoa</taxon>
        <taxon>Ecdysozoa</taxon>
        <taxon>Arthropoda</taxon>
        <taxon>Hexapoda</taxon>
        <taxon>Insecta</taxon>
        <taxon>Pterygota</taxon>
        <taxon>Neoptera</taxon>
        <taxon>Endopterygota</taxon>
        <taxon>Lepidoptera</taxon>
        <taxon>Glossata</taxon>
        <taxon>Ditrysia</taxon>
        <taxon>Papilionoidea</taxon>
        <taxon>Nymphalidae</taxon>
        <taxon>Danainae</taxon>
        <taxon>Danaini</taxon>
        <taxon>Danaina</taxon>
        <taxon>Danaus</taxon>
        <taxon>Danaus</taxon>
    </lineage>
</organism>
<gene>
    <name evidence="13" type="ORF">KGM_208829</name>
</gene>
<dbReference type="PROSITE" id="PS01058">
    <property type="entry name" value="SAICAR_SYNTHETASE_2"/>
    <property type="match status" value="1"/>
</dbReference>
<dbReference type="GO" id="GO:0004639">
    <property type="term" value="F:phosphoribosylaminoimidazolesuccinocarboxamide synthase activity"/>
    <property type="evidence" value="ECO:0007669"/>
    <property type="project" value="InterPro"/>
</dbReference>
<dbReference type="CDD" id="cd01416">
    <property type="entry name" value="SAICAR_synt_Ade5"/>
    <property type="match status" value="1"/>
</dbReference>
<evidence type="ECO:0000256" key="2">
    <source>
        <dbReference type="ARBA" id="ARBA00004747"/>
    </source>
</evidence>
<dbReference type="PANTHER" id="PTHR43599:SF3">
    <property type="entry name" value="SI:DKEY-6E2.2"/>
    <property type="match status" value="1"/>
</dbReference>
<accession>A0A212F8T0</accession>
<evidence type="ECO:0000259" key="12">
    <source>
        <dbReference type="SMART" id="SM01001"/>
    </source>
</evidence>
<dbReference type="GO" id="GO:0005829">
    <property type="term" value="C:cytosol"/>
    <property type="evidence" value="ECO:0007669"/>
    <property type="project" value="TreeGrafter"/>
</dbReference>
<evidence type="ECO:0000256" key="6">
    <source>
        <dbReference type="ARBA" id="ARBA00022741"/>
    </source>
</evidence>
<dbReference type="EMBL" id="AGBW02009681">
    <property type="protein sequence ID" value="OWR50123.1"/>
    <property type="molecule type" value="Genomic_DNA"/>
</dbReference>
<evidence type="ECO:0000256" key="8">
    <source>
        <dbReference type="ARBA" id="ARBA00022793"/>
    </source>
</evidence>
<keyword evidence="7" id="KW-0658">Purine biosynthesis</keyword>
<reference evidence="13 14" key="1">
    <citation type="journal article" date="2011" name="Cell">
        <title>The monarch butterfly genome yields insights into long-distance migration.</title>
        <authorList>
            <person name="Zhan S."/>
            <person name="Merlin C."/>
            <person name="Boore J.L."/>
            <person name="Reppert S.M."/>
        </authorList>
    </citation>
    <scope>NUCLEOTIDE SEQUENCE [LARGE SCALE GENOMIC DNA]</scope>
    <source>
        <strain evidence="13">F-2</strain>
    </source>
</reference>
<dbReference type="UniPathway" id="UPA00074">
    <property type="reaction ID" value="UER00130"/>
</dbReference>
<dbReference type="FunCoup" id="A0A212F8T0">
    <property type="interactions" value="1382"/>
</dbReference>
<evidence type="ECO:0000256" key="10">
    <source>
        <dbReference type="ARBA" id="ARBA00023239"/>
    </source>
</evidence>
<evidence type="ECO:0000256" key="9">
    <source>
        <dbReference type="ARBA" id="ARBA00022840"/>
    </source>
</evidence>
<evidence type="ECO:0000256" key="1">
    <source>
        <dbReference type="ARBA" id="ARBA00004672"/>
    </source>
</evidence>
<dbReference type="SMART" id="SM01001">
    <property type="entry name" value="AIRC"/>
    <property type="match status" value="1"/>
</dbReference>
<dbReference type="SUPFAM" id="SSF52255">
    <property type="entry name" value="N5-CAIR mutase (phosphoribosylaminoimidazole carboxylase, PurE)"/>
    <property type="match status" value="1"/>
</dbReference>
<dbReference type="KEGG" id="dpl:KGM_208829"/>
<comment type="pathway">
    <text evidence="2">Purine metabolism; IMP biosynthesis via de novo pathway; 5-amino-1-(5-phospho-D-ribosyl)imidazole-4-carboxylate from 5-amino-1-(5-phospho-D-ribosyl)imidazole (carboxylase route): step 1/1.</text>
</comment>
<dbReference type="GO" id="GO:0006189">
    <property type="term" value="P:'de novo' IMP biosynthetic process"/>
    <property type="evidence" value="ECO:0007669"/>
    <property type="project" value="UniProtKB-UniPathway"/>
</dbReference>
<keyword evidence="5" id="KW-0436">Ligase</keyword>
<dbReference type="Gene3D" id="3.30.200.20">
    <property type="entry name" value="Phosphorylase Kinase, domain 1"/>
    <property type="match status" value="1"/>
</dbReference>
<keyword evidence="14" id="KW-1185">Reference proteome</keyword>
<dbReference type="InterPro" id="IPR018236">
    <property type="entry name" value="SAICAR_synthetase_CS"/>
</dbReference>
<dbReference type="eggNOG" id="KOG2835">
    <property type="taxonomic scope" value="Eukaryota"/>
</dbReference>
<dbReference type="InParanoid" id="A0A212F8T0"/>
<dbReference type="HAMAP" id="MF_02045">
    <property type="entry name" value="PurE_classII"/>
    <property type="match status" value="1"/>
</dbReference>
<keyword evidence="8" id="KW-0210">Decarboxylase</keyword>
<dbReference type="Proteomes" id="UP000007151">
    <property type="component" value="Unassembled WGS sequence"/>
</dbReference>
<evidence type="ECO:0000256" key="11">
    <source>
        <dbReference type="ARBA" id="ARBA00023268"/>
    </source>
</evidence>
<comment type="similarity">
    <text evidence="4">In the N-terminal section; belongs to the SAICAR synthetase family.</text>
</comment>
<dbReference type="FunFam" id="3.40.50.1970:FF:000006">
    <property type="entry name" value="Probable multifunctional protein ADE2"/>
    <property type="match status" value="1"/>
</dbReference>